<evidence type="ECO:0000256" key="2">
    <source>
        <dbReference type="ARBA" id="ARBA00022553"/>
    </source>
</evidence>
<accession>A0A9Q5N4L4</accession>
<feature type="compositionally biased region" description="Basic and acidic residues" evidence="6">
    <location>
        <begin position="562"/>
        <end position="579"/>
    </location>
</feature>
<dbReference type="OrthoDB" id="68020at2759"/>
<keyword evidence="3" id="KW-0238">DNA-binding</keyword>
<dbReference type="InterPro" id="IPR046488">
    <property type="entry name" value="Sfc3/Tfc3_C"/>
</dbReference>
<keyword evidence="2" id="KW-0597">Phosphoprotein</keyword>
<comment type="caution">
    <text evidence="9">The sequence shown here is derived from an EMBL/GenBank/DDBJ whole genome shotgun (WGS) entry which is preliminary data.</text>
</comment>
<dbReference type="PANTHER" id="PTHR15180:SF1">
    <property type="entry name" value="GENERAL TRANSCRIPTION FACTOR 3C POLYPEPTIDE 1"/>
    <property type="match status" value="1"/>
</dbReference>
<dbReference type="GO" id="GO:0006384">
    <property type="term" value="P:transcription initiation at RNA polymerase III promoter"/>
    <property type="evidence" value="ECO:0007669"/>
    <property type="project" value="InterPro"/>
</dbReference>
<dbReference type="SUPFAM" id="SSF46785">
    <property type="entry name" value="Winged helix' DNA-binding domain"/>
    <property type="match status" value="1"/>
</dbReference>
<dbReference type="CDD" id="cd16169">
    <property type="entry name" value="Tau138_eWH"/>
    <property type="match status" value="1"/>
</dbReference>
<evidence type="ECO:0000313" key="10">
    <source>
        <dbReference type="Proteomes" id="UP000757232"/>
    </source>
</evidence>
<evidence type="ECO:0000256" key="3">
    <source>
        <dbReference type="ARBA" id="ARBA00023125"/>
    </source>
</evidence>
<dbReference type="InterPro" id="IPR017956">
    <property type="entry name" value="AT_hook_DNA-bd_motif"/>
</dbReference>
<organism evidence="9 10">
    <name type="scientific">Sanghuangporus baumii</name>
    <name type="common">Phellinus baumii</name>
    <dbReference type="NCBI Taxonomy" id="108892"/>
    <lineage>
        <taxon>Eukaryota</taxon>
        <taxon>Fungi</taxon>
        <taxon>Dikarya</taxon>
        <taxon>Basidiomycota</taxon>
        <taxon>Agaricomycotina</taxon>
        <taxon>Agaricomycetes</taxon>
        <taxon>Hymenochaetales</taxon>
        <taxon>Hymenochaetaceae</taxon>
        <taxon>Sanghuangporus</taxon>
    </lineage>
</organism>
<keyword evidence="4" id="KW-0804">Transcription</keyword>
<evidence type="ECO:0000256" key="4">
    <source>
        <dbReference type="ARBA" id="ARBA00023163"/>
    </source>
</evidence>
<keyword evidence="10" id="KW-1185">Reference proteome</keyword>
<keyword evidence="5" id="KW-0539">Nucleus</keyword>
<dbReference type="EMBL" id="LNZH02000211">
    <property type="protein sequence ID" value="OCB85201.1"/>
    <property type="molecule type" value="Genomic_DNA"/>
</dbReference>
<dbReference type="GO" id="GO:0005634">
    <property type="term" value="C:nucleus"/>
    <property type="evidence" value="ECO:0007669"/>
    <property type="project" value="UniProtKB-SubCell"/>
</dbReference>
<protein>
    <recommendedName>
        <fullName evidence="11">B-block binding subunit of TFIIIC domain-containing protein</fullName>
    </recommendedName>
</protein>
<dbReference type="GO" id="GO:0000127">
    <property type="term" value="C:transcription factor TFIIIC complex"/>
    <property type="evidence" value="ECO:0007669"/>
    <property type="project" value="InterPro"/>
</dbReference>
<feature type="domain" description="B-block binding subunit of TFIIIC" evidence="7">
    <location>
        <begin position="149"/>
        <end position="214"/>
    </location>
</feature>
<evidence type="ECO:0000256" key="1">
    <source>
        <dbReference type="ARBA" id="ARBA00004123"/>
    </source>
</evidence>
<dbReference type="Proteomes" id="UP000757232">
    <property type="component" value="Unassembled WGS sequence"/>
</dbReference>
<evidence type="ECO:0000256" key="6">
    <source>
        <dbReference type="SAM" id="MobiDB-lite"/>
    </source>
</evidence>
<name>A0A9Q5N4L4_SANBA</name>
<feature type="region of interest" description="Disordered" evidence="6">
    <location>
        <begin position="77"/>
        <end position="97"/>
    </location>
</feature>
<dbReference type="PANTHER" id="PTHR15180">
    <property type="entry name" value="GENERAL TRANSCRIPTION FACTOR 3C POLYPEPTIDE 1"/>
    <property type="match status" value="1"/>
</dbReference>
<gene>
    <name evidence="9" type="ORF">A7U60_g7827</name>
</gene>
<dbReference type="InterPro" id="IPR036390">
    <property type="entry name" value="WH_DNA-bd_sf"/>
</dbReference>
<evidence type="ECO:0008006" key="11">
    <source>
        <dbReference type="Google" id="ProtNLM"/>
    </source>
</evidence>
<proteinExistence type="predicted"/>
<comment type="subcellular location">
    <subcellularLocation>
        <location evidence="1">Nucleus</location>
    </subcellularLocation>
</comment>
<dbReference type="GO" id="GO:0003677">
    <property type="term" value="F:DNA binding"/>
    <property type="evidence" value="ECO:0007669"/>
    <property type="project" value="UniProtKB-KW"/>
</dbReference>
<evidence type="ECO:0000313" key="9">
    <source>
        <dbReference type="EMBL" id="OCB85201.1"/>
    </source>
</evidence>
<dbReference type="InterPro" id="IPR007309">
    <property type="entry name" value="TFIIIC_Bblock-bd"/>
</dbReference>
<feature type="compositionally biased region" description="Polar residues" evidence="6">
    <location>
        <begin position="600"/>
        <end position="612"/>
    </location>
</feature>
<feature type="region of interest" description="Disordered" evidence="6">
    <location>
        <begin position="720"/>
        <end position="768"/>
    </location>
</feature>
<feature type="region of interest" description="Disordered" evidence="6">
    <location>
        <begin position="525"/>
        <end position="647"/>
    </location>
</feature>
<reference evidence="9" key="1">
    <citation type="submission" date="2016-06" db="EMBL/GenBank/DDBJ databases">
        <title>Draft Genome sequence of the fungus Inonotus baumii.</title>
        <authorList>
            <person name="Zhu H."/>
            <person name="Lin W."/>
        </authorList>
    </citation>
    <scope>NUCLEOTIDE SEQUENCE</scope>
    <source>
        <strain evidence="9">821</strain>
    </source>
</reference>
<dbReference type="InterPro" id="IPR035625">
    <property type="entry name" value="Tfc3-like_eWH"/>
</dbReference>
<feature type="domain" description="Transcription factor tau subunit sfc3/Tfc3 C-terminal" evidence="8">
    <location>
        <begin position="2066"/>
        <end position="2119"/>
    </location>
</feature>
<feature type="compositionally biased region" description="Basic residues" evidence="6">
    <location>
        <begin position="631"/>
        <end position="641"/>
    </location>
</feature>
<evidence type="ECO:0000259" key="7">
    <source>
        <dbReference type="Pfam" id="PF04182"/>
    </source>
</evidence>
<sequence>MDELLQHCLQELAFDGDLGCNVSRLRDFVGDFYSSRISMQNLDDSYHTFVWSLVAQHPSVRIGLLPLGQTADIYIPPQPRVSKKGKNGQDDVQKDGSTTGALDLIPNASHFPLHELVRIYGDRLRIALDSETCFEAVTGSHARPAKLTPMVYAALQIIARSRETGVSVLDIGKTTGYDQKTCFYVVKQLLDLDLIVKLRRGGNSQNFCVHKYFFDRSPVWRHVREEENRASGEAIENARDGGENGFESESFELPQFDPIDTRHLTSLTILRQRLIKLLKHSPEGIQPYTNISVKIEKGFYPRSRTDRRFFIVRLNELINEGTVEKIFVPSANPDTVHNKQIYLRLRAFGSPQPSTVVESAQKIAVDDEMLDNLIMEDENDQIQVKTTRTLHKQIIDLLQESSSIGATLNELSDRLGSYDKKTLELLISRMERQPPPPHLADLSVVQLSETHGRERRHRFFTFEGYFKLVAREGLEQPLTRYSAEDLAKAGNFMQDREGDFYETHDDLQAFYGKWSGRTHRFRISVSEGNEGSPGKTGGTSMQGDAATIRASSRKSVNPVRADGTRKRGRPPRDPDAAEKRAHKRAKNESAENIASEPKDQSTSVEAVVSTSGGPEVTKRKNEVGNIGSHVMPRRKRGRPPKTTHLDVTDQPFVGNVLELEGSSDLQRVQTTEVAGFNVQSSKHPSSSMVEAVVQPIRLRGSDKEATPFAVTPLHSPGFASSLLTSGQHRTSHAASSVTVGAPHPPSADPPALSSANGIGVLGTSSQSEVTNELREEFTRVIASLADQINESFSSGLLTDRTDENVVTSRPGHSSSTVAIVASDNNKSRNAQITEDSEYAEKIIGTTEDEEAANVHSGLQGTGYGIESPVHHLGPLEERSSNEIAFGMSGPHRERRINLAAMRRENELVQLIENAGGILNTSTTDFPTAHTNLIEAIVRAGDAASTPVGSRSDRRTLNYTLDKLEANGRIKLITTNLPSAIGGVRNAKIAYLPSISDERLRDWLSLESRVEINLPTAIKQAREEMEIDSTSPISLAKQWLFGKDAREMFQERWHRNPQRAEILFGQSDDVVCEAMLMERQTLSQLYGYLTGKVARARQLHLCTMDQFERRVESRFTQSLDERIVNLGFFENDITSETHCACVPAVALVQDIKKSFETEDGRRKPVKDVPDDWKRALQIGKAGSRNRISDLLDFLHSLRLVRPLRRIRRDGAPEIQESTIISEYFSFEEMPSDWASKVPLVRPEYWQFRETAPLHLFALRTDPAPFWKDVSTACRIDAERYWAELRACSLDKGYAEKAPRDSSADLLPDGCYKAEQRVAKALRRTASWTTEYTLSWYQTQYLKRFVDYRNGTTPLQDSDDEKSRLQKISDVIHAPLDAVRRYYLLSRGTILHELKRKQQRETKAESEKKEADMKLLFARKKLEAVKSRETAWDAMVQKVYPGLLKGVAASRLRKLRQSYVGGNVVQDNHHWELQIQDAVKAAEKMRSSRNLFSNVSHANRGFVLRSQSNAVYSQLPSAAQGKSVESLVNIQGNSVIEEDEAEGSDVRKGKKVTRGKRFNSLSLLRLSSRQGGKGKGKAKPRRSRFQWNTDYDELLRDAYVILRARCRTHHRLEWATIDQIFPSVPRNSVRGRLAMLSQQPGADAYLQRLENCWHELWVKKRGTPELPDPNPRNPIDFDLKAHLQYLRKCVDKNAIRVGVSAIDENECTPLPADPNNILAEWNLEERKPAQMDWEFLSNSAMAEEVREKLFTDATFVLESEELTDEGLQPDSVCLAESALKMVIGTPDESYSANDAATLLHDIGKEDINTAVDNLLSRNIFSKLNRDPNKLVPGRTIKISEMNQNALGGPVAKDTFIDAFQLEDSYETAKDEWREWPLTSSDGDTAALLQKISDHQVEIEVDTSHAQAARSTLEGNSRKVDDDDIELCLRVKLGSMTMFENREMPLVDEENLMKNNDVTGHGKAASGDQACCSIRSDGVVDCLRCIEDSRAQLNNWAEWDRRIAESMLQLADSREKRGIPIEELKEHMDYASGAFNSVLHSLHTLRIPLLYLTGYNSTIVVSAKYTNAWTVTVPASSAPVSRILPRRWLDLNGNLVNTVWESGLRAVVGLIHLRPGISQAELRWRLRTVYDRQEVFDLLNHLLANGTLKIFFRGCWKSEQTVCIEALSKEDEKAVSWSVRQDKRWYRIS</sequence>
<feature type="domain" description="Transcription factor tau subunit sfc3/Tfc3 C-terminal" evidence="8">
    <location>
        <begin position="1579"/>
        <end position="1928"/>
    </location>
</feature>
<dbReference type="Pfam" id="PF04182">
    <property type="entry name" value="B-block_TFIIIC"/>
    <property type="match status" value="1"/>
</dbReference>
<evidence type="ECO:0000259" key="8">
    <source>
        <dbReference type="Pfam" id="PF20222"/>
    </source>
</evidence>
<dbReference type="SMART" id="SM00384">
    <property type="entry name" value="AT_hook"/>
    <property type="match status" value="2"/>
</dbReference>
<dbReference type="GO" id="GO:0042791">
    <property type="term" value="P:5S class rRNA transcription by RNA polymerase III"/>
    <property type="evidence" value="ECO:0007669"/>
    <property type="project" value="TreeGrafter"/>
</dbReference>
<feature type="compositionally biased region" description="Polar residues" evidence="6">
    <location>
        <begin position="721"/>
        <end position="738"/>
    </location>
</feature>
<evidence type="ECO:0000256" key="5">
    <source>
        <dbReference type="ARBA" id="ARBA00023242"/>
    </source>
</evidence>
<dbReference type="Pfam" id="PF20222">
    <property type="entry name" value="DUF6581"/>
    <property type="match status" value="2"/>
</dbReference>
<dbReference type="InterPro" id="IPR044210">
    <property type="entry name" value="Tfc3-like"/>
</dbReference>